<proteinExistence type="predicted"/>
<dbReference type="OrthoDB" id="9794662at2"/>
<dbReference type="AlphaFoldDB" id="A0A177NR43"/>
<evidence type="ECO:0000313" key="1">
    <source>
        <dbReference type="EMBL" id="OAI20342.1"/>
    </source>
</evidence>
<dbReference type="Proteomes" id="UP000078476">
    <property type="component" value="Unassembled WGS sequence"/>
</dbReference>
<protein>
    <submittedName>
        <fullName evidence="1">Transcriptional regulator</fullName>
    </submittedName>
</protein>
<sequence>MTLTRNFKETVITRIERDEEFRDALFREGIDCLLSGDVDTGKAVLRDYINATIGFENLSEATNTPPKSLMRMFSQKGNPQAKNLFAVISHLQTQSGVHLEVRAVKYGT</sequence>
<keyword evidence="2" id="KW-1185">Reference proteome</keyword>
<dbReference type="RefSeq" id="WP_066978107.1">
    <property type="nucleotide sequence ID" value="NZ_LUUI01000049.1"/>
</dbReference>
<reference evidence="1 2" key="1">
    <citation type="submission" date="2016-03" db="EMBL/GenBank/DDBJ databases">
        <authorList>
            <person name="Ploux O."/>
        </authorList>
    </citation>
    <scope>NUCLEOTIDE SEQUENCE [LARGE SCALE GENOMIC DNA]</scope>
    <source>
        <strain evidence="1 2">R-45370</strain>
    </source>
</reference>
<gene>
    <name evidence="1" type="ORF">A1359_21130</name>
</gene>
<accession>A0A177NR43</accession>
<name>A0A177NR43_9GAMM</name>
<organism evidence="1 2">
    <name type="scientific">Methylomonas lenta</name>
    <dbReference type="NCBI Taxonomy" id="980561"/>
    <lineage>
        <taxon>Bacteria</taxon>
        <taxon>Pseudomonadati</taxon>
        <taxon>Pseudomonadota</taxon>
        <taxon>Gammaproteobacteria</taxon>
        <taxon>Methylococcales</taxon>
        <taxon>Methylococcaceae</taxon>
        <taxon>Methylomonas</taxon>
    </lineage>
</organism>
<evidence type="ECO:0000313" key="2">
    <source>
        <dbReference type="Proteomes" id="UP000078476"/>
    </source>
</evidence>
<dbReference type="EMBL" id="LUUI01000049">
    <property type="protein sequence ID" value="OAI20342.1"/>
    <property type="molecule type" value="Genomic_DNA"/>
</dbReference>
<comment type="caution">
    <text evidence="1">The sequence shown here is derived from an EMBL/GenBank/DDBJ whole genome shotgun (WGS) entry which is preliminary data.</text>
</comment>
<dbReference type="STRING" id="980561.A1359_21130"/>